<dbReference type="InterPro" id="IPR001602">
    <property type="entry name" value="UPF0047_YjbQ-like"/>
</dbReference>
<dbReference type="Pfam" id="PF01894">
    <property type="entry name" value="YjbQ"/>
    <property type="match status" value="1"/>
</dbReference>
<dbReference type="PIRSF" id="PIRSF004681">
    <property type="entry name" value="UCP004681"/>
    <property type="match status" value="1"/>
</dbReference>
<proteinExistence type="inferred from homology"/>
<dbReference type="PANTHER" id="PTHR30615:SF8">
    <property type="entry name" value="UPF0047 PROTEIN C4A8.02C"/>
    <property type="match status" value="1"/>
</dbReference>
<organism evidence="2 3">
    <name type="scientific">Shewanella inventionis</name>
    <dbReference type="NCBI Taxonomy" id="1738770"/>
    <lineage>
        <taxon>Bacteria</taxon>
        <taxon>Pseudomonadati</taxon>
        <taxon>Pseudomonadota</taxon>
        <taxon>Gammaproteobacteria</taxon>
        <taxon>Alteromonadales</taxon>
        <taxon>Shewanellaceae</taxon>
        <taxon>Shewanella</taxon>
    </lineage>
</organism>
<dbReference type="RefSeq" id="WP_188739815.1">
    <property type="nucleotide sequence ID" value="NZ_BMII01000021.1"/>
</dbReference>
<evidence type="ECO:0000256" key="1">
    <source>
        <dbReference type="ARBA" id="ARBA00005534"/>
    </source>
</evidence>
<dbReference type="SUPFAM" id="SSF111038">
    <property type="entry name" value="YjbQ-like"/>
    <property type="match status" value="1"/>
</dbReference>
<gene>
    <name evidence="2" type="ORF">GCM10011607_26250</name>
</gene>
<dbReference type="PANTHER" id="PTHR30615">
    <property type="entry name" value="UNCHARACTERIZED PROTEIN YJBQ-RELATED"/>
    <property type="match status" value="1"/>
</dbReference>
<evidence type="ECO:0000313" key="2">
    <source>
        <dbReference type="EMBL" id="GGB64226.1"/>
    </source>
</evidence>
<dbReference type="EMBL" id="BMII01000021">
    <property type="protein sequence ID" value="GGB64226.1"/>
    <property type="molecule type" value="Genomic_DNA"/>
</dbReference>
<name>A0ABQ1JAS3_9GAMM</name>
<dbReference type="Proteomes" id="UP000617555">
    <property type="component" value="Unassembled WGS sequence"/>
</dbReference>
<dbReference type="InterPro" id="IPR035917">
    <property type="entry name" value="YjbQ-like_sf"/>
</dbReference>
<dbReference type="NCBIfam" id="TIGR00149">
    <property type="entry name" value="TIGR00149_YjbQ"/>
    <property type="match status" value="1"/>
</dbReference>
<keyword evidence="3" id="KW-1185">Reference proteome</keyword>
<protein>
    <recommendedName>
        <fullName evidence="4">YjbQ family protein</fullName>
    </recommendedName>
</protein>
<comment type="caution">
    <text evidence="2">The sequence shown here is derived from an EMBL/GenBank/DDBJ whole genome shotgun (WGS) entry which is preliminary data.</text>
</comment>
<comment type="similarity">
    <text evidence="1">Belongs to the UPF0047 family.</text>
</comment>
<sequence>MWMQKTISLASKKRGFHLITDEVILQLPELKEINVGLLHVFIQHTSASLTLNENADPTVRGDMDRHFNVLAPEGAPYYKHTYEGPDDMPAHIKSTLIGVSQTIPITAGRLNLGTWQGLYLCEHRDHASSRTIIVTIQGE</sequence>
<accession>A0ABQ1JAS3</accession>
<evidence type="ECO:0008006" key="4">
    <source>
        <dbReference type="Google" id="ProtNLM"/>
    </source>
</evidence>
<evidence type="ECO:0000313" key="3">
    <source>
        <dbReference type="Proteomes" id="UP000617555"/>
    </source>
</evidence>
<dbReference type="PROSITE" id="PS01314">
    <property type="entry name" value="UPF0047"/>
    <property type="match status" value="1"/>
</dbReference>
<dbReference type="Gene3D" id="2.60.120.460">
    <property type="entry name" value="YjbQ-like"/>
    <property type="match status" value="1"/>
</dbReference>
<reference evidence="3" key="1">
    <citation type="journal article" date="2019" name="Int. J. Syst. Evol. Microbiol.">
        <title>The Global Catalogue of Microorganisms (GCM) 10K type strain sequencing project: providing services to taxonomists for standard genome sequencing and annotation.</title>
        <authorList>
            <consortium name="The Broad Institute Genomics Platform"/>
            <consortium name="The Broad Institute Genome Sequencing Center for Infectious Disease"/>
            <person name="Wu L."/>
            <person name="Ma J."/>
        </authorList>
    </citation>
    <scope>NUCLEOTIDE SEQUENCE [LARGE SCALE GENOMIC DNA]</scope>
    <source>
        <strain evidence="3">CGMCC 1.15339</strain>
    </source>
</reference>